<keyword evidence="9" id="KW-1185">Reference proteome</keyword>
<dbReference type="InterPro" id="IPR008010">
    <property type="entry name" value="Tatp1"/>
</dbReference>
<gene>
    <name evidence="8" type="ORF">A3770_01p04880</name>
</gene>
<feature type="compositionally biased region" description="Basic and acidic residues" evidence="6">
    <location>
        <begin position="99"/>
        <end position="109"/>
    </location>
</feature>
<proteinExistence type="inferred from homology"/>
<organism evidence="8 9">
    <name type="scientific">Chloropicon primus</name>
    <dbReference type="NCBI Taxonomy" id="1764295"/>
    <lineage>
        <taxon>Eukaryota</taxon>
        <taxon>Viridiplantae</taxon>
        <taxon>Chlorophyta</taxon>
        <taxon>Chloropicophyceae</taxon>
        <taxon>Chloropicales</taxon>
        <taxon>Chloropicaceae</taxon>
        <taxon>Chloropicon</taxon>
    </lineage>
</organism>
<comment type="similarity">
    <text evidence="2">Belongs to the TAPT1 family.</text>
</comment>
<dbReference type="PANTHER" id="PTHR13317">
    <property type="entry name" value="TRANSMEMBRANE ANTERIOR POSTERIOR TRANSFORMATION PROTEIN 1 HOMOLOG"/>
    <property type="match status" value="1"/>
</dbReference>
<sequence>MSGMSGREEEGEGEGGIKSARSLPDPVTSNSGEGGDGNGNGVLGGGVNVTPEASPGKIKHRRGSGSMSQLPQLDQIYPPTMSSPDKVYSNDDGISDIEYSPRPKSDRHVVRERKRASLERYSTSILAAKKPSQSTILESKLEPITASNRDLEKKEEGWEDEPGCSFENYAVSEFGVVKSISEQEGILDLNERERVYNTLIYVPLQYERMLLFGLLLCLDSFLAVFTLVPLRAAYMVYLALCNWRNQDFSSILSLVRRLARGKKAEGGDRGAGKAGTPTKKKKKRKDQSAQNGHKDDRGGDKDKDKEALAQTLPDYLCDILWLALVFLSCYVLLQWKTSEAFHYIHAQEVIKLYVVLTMLEIFDKICGSLSSDCLETLAASCSMLLGGRSARGGRKYPAGKGGRADNVRVVVDFFVTLLVMCLHCLIIMLEAVAFNVVLNSASSSLLALLVSNNFAELKGTVFKNMNVTRLWTLSMQDIVEHFHISICLLFVLIENMLLTNAYLPSYKLAVQCGMVLGTEIVVDIMKHAFVGKFQNLKPGVYSEYLKDMCEKTVASSSINGYRIVKFNPLVPASILLRIAVPLVGRSWRNCASTLSMACFVACALCLWLVLFCLKLALGWSLQLIARRFLKYYSTTRKTKAKPWLLSSRKTEKVL</sequence>
<keyword evidence="8" id="KW-0675">Receptor</keyword>
<keyword evidence="4 7" id="KW-1133">Transmembrane helix</keyword>
<feature type="transmembrane region" description="Helical" evidence="7">
    <location>
        <begin position="593"/>
        <end position="617"/>
    </location>
</feature>
<dbReference type="GO" id="GO:0005789">
    <property type="term" value="C:endoplasmic reticulum membrane"/>
    <property type="evidence" value="ECO:0007669"/>
    <property type="project" value="TreeGrafter"/>
</dbReference>
<evidence type="ECO:0000256" key="4">
    <source>
        <dbReference type="ARBA" id="ARBA00022989"/>
    </source>
</evidence>
<evidence type="ECO:0000313" key="8">
    <source>
        <dbReference type="EMBL" id="QDZ17970.1"/>
    </source>
</evidence>
<dbReference type="EMBL" id="CP031034">
    <property type="protein sequence ID" value="QDZ17970.1"/>
    <property type="molecule type" value="Genomic_DNA"/>
</dbReference>
<feature type="transmembrane region" description="Helical" evidence="7">
    <location>
        <begin position="209"/>
        <end position="230"/>
    </location>
</feature>
<dbReference type="OrthoDB" id="29023at2759"/>
<accession>A0A5B8MFB3</accession>
<keyword evidence="3 7" id="KW-0812">Transmembrane</keyword>
<evidence type="ECO:0000256" key="3">
    <source>
        <dbReference type="ARBA" id="ARBA00022692"/>
    </source>
</evidence>
<evidence type="ECO:0000256" key="1">
    <source>
        <dbReference type="ARBA" id="ARBA00004141"/>
    </source>
</evidence>
<evidence type="ECO:0000256" key="7">
    <source>
        <dbReference type="SAM" id="Phobius"/>
    </source>
</evidence>
<feature type="compositionally biased region" description="Gly residues" evidence="6">
    <location>
        <begin position="32"/>
        <end position="47"/>
    </location>
</feature>
<evidence type="ECO:0000256" key="6">
    <source>
        <dbReference type="SAM" id="MobiDB-lite"/>
    </source>
</evidence>
<protein>
    <submittedName>
        <fullName evidence="8">Tapt1/CMV membrane protein receptor</fullName>
    </submittedName>
</protein>
<dbReference type="PANTHER" id="PTHR13317:SF4">
    <property type="entry name" value="TRANSMEMBRANE ANTERIOR POSTERIOR TRANSFORMATION PROTEIN 1 HOMOLOG"/>
    <property type="match status" value="1"/>
</dbReference>
<evidence type="ECO:0000256" key="5">
    <source>
        <dbReference type="ARBA" id="ARBA00023136"/>
    </source>
</evidence>
<feature type="transmembrane region" description="Helical" evidence="7">
    <location>
        <begin position="482"/>
        <end position="503"/>
    </location>
</feature>
<dbReference type="Pfam" id="PF05346">
    <property type="entry name" value="DUF747"/>
    <property type="match status" value="1"/>
</dbReference>
<dbReference type="Proteomes" id="UP000316726">
    <property type="component" value="Chromosome 1"/>
</dbReference>
<reference evidence="8 9" key="1">
    <citation type="submission" date="2018-07" db="EMBL/GenBank/DDBJ databases">
        <title>The complete nuclear genome of the prasinophyte Chloropicon primus (CCMP1205).</title>
        <authorList>
            <person name="Pombert J.-F."/>
            <person name="Otis C."/>
            <person name="Turmel M."/>
            <person name="Lemieux C."/>
        </authorList>
    </citation>
    <scope>NUCLEOTIDE SEQUENCE [LARGE SCALE GENOMIC DNA]</scope>
    <source>
        <strain evidence="8 9">CCMP1205</strain>
    </source>
</reference>
<feature type="transmembrane region" description="Helical" evidence="7">
    <location>
        <begin position="413"/>
        <end position="438"/>
    </location>
</feature>
<name>A0A5B8MFB3_9CHLO</name>
<feature type="compositionally biased region" description="Basic and acidic residues" evidence="6">
    <location>
        <begin position="292"/>
        <end position="303"/>
    </location>
</feature>
<feature type="region of interest" description="Disordered" evidence="6">
    <location>
        <begin position="264"/>
        <end position="303"/>
    </location>
</feature>
<feature type="region of interest" description="Disordered" evidence="6">
    <location>
        <begin position="1"/>
        <end position="109"/>
    </location>
</feature>
<dbReference type="AlphaFoldDB" id="A0A5B8MFB3"/>
<keyword evidence="5 7" id="KW-0472">Membrane</keyword>
<evidence type="ECO:0000256" key="2">
    <source>
        <dbReference type="ARBA" id="ARBA00008803"/>
    </source>
</evidence>
<comment type="subcellular location">
    <subcellularLocation>
        <location evidence="1">Membrane</location>
        <topology evidence="1">Multi-pass membrane protein</topology>
    </subcellularLocation>
</comment>
<evidence type="ECO:0000313" key="9">
    <source>
        <dbReference type="Proteomes" id="UP000316726"/>
    </source>
</evidence>
<feature type="transmembrane region" description="Helical" evidence="7">
    <location>
        <begin position="315"/>
        <end position="333"/>
    </location>
</feature>